<keyword evidence="3" id="KW-1185">Reference proteome</keyword>
<organism evidence="2 3">
    <name type="scientific">Blattamonas nauphoetae</name>
    <dbReference type="NCBI Taxonomy" id="2049346"/>
    <lineage>
        <taxon>Eukaryota</taxon>
        <taxon>Metamonada</taxon>
        <taxon>Preaxostyla</taxon>
        <taxon>Oxymonadida</taxon>
        <taxon>Blattamonas</taxon>
    </lineage>
</organism>
<evidence type="ECO:0000313" key="3">
    <source>
        <dbReference type="Proteomes" id="UP001281761"/>
    </source>
</evidence>
<dbReference type="Proteomes" id="UP001281761">
    <property type="component" value="Unassembled WGS sequence"/>
</dbReference>
<accession>A0ABQ9Y841</accession>
<proteinExistence type="predicted"/>
<feature type="region of interest" description="Disordered" evidence="1">
    <location>
        <begin position="84"/>
        <end position="137"/>
    </location>
</feature>
<sequence>MTLLARIVRVSPYYPPTMDIVVNMPIVLTIPSCLAFLETDESIWIFLYDVIEAQREWNEHGGYVQHRGKKVHRMLRMEGFEDVTENKLRNDSNNRRNKQESERMDDEPSMELSDDMTGSQSIAEPMDGQAPPSLSDIVALLDSASIPHELQLKPTSTPKKGM</sequence>
<feature type="compositionally biased region" description="Acidic residues" evidence="1">
    <location>
        <begin position="103"/>
        <end position="114"/>
    </location>
</feature>
<evidence type="ECO:0000256" key="1">
    <source>
        <dbReference type="SAM" id="MobiDB-lite"/>
    </source>
</evidence>
<gene>
    <name evidence="2" type="ORF">BLNAU_5108</name>
</gene>
<dbReference type="EMBL" id="JARBJD010000026">
    <property type="protein sequence ID" value="KAK2959911.1"/>
    <property type="molecule type" value="Genomic_DNA"/>
</dbReference>
<comment type="caution">
    <text evidence="2">The sequence shown here is derived from an EMBL/GenBank/DDBJ whole genome shotgun (WGS) entry which is preliminary data.</text>
</comment>
<reference evidence="2 3" key="1">
    <citation type="journal article" date="2022" name="bioRxiv">
        <title>Genomics of Preaxostyla Flagellates Illuminates Evolutionary Transitions and the Path Towards Mitochondrial Loss.</title>
        <authorList>
            <person name="Novak L.V.F."/>
            <person name="Treitli S.C."/>
            <person name="Pyrih J."/>
            <person name="Halakuc P."/>
            <person name="Pipaliya S.V."/>
            <person name="Vacek V."/>
            <person name="Brzon O."/>
            <person name="Soukal P."/>
            <person name="Eme L."/>
            <person name="Dacks J.B."/>
            <person name="Karnkowska A."/>
            <person name="Elias M."/>
            <person name="Hampl V."/>
        </authorList>
    </citation>
    <scope>NUCLEOTIDE SEQUENCE [LARGE SCALE GENOMIC DNA]</scope>
    <source>
        <strain evidence="2">NAU3</strain>
        <tissue evidence="2">Gut</tissue>
    </source>
</reference>
<protein>
    <submittedName>
        <fullName evidence="2">Uncharacterized protein</fullName>
    </submittedName>
</protein>
<name>A0ABQ9Y841_9EUKA</name>
<feature type="compositionally biased region" description="Basic and acidic residues" evidence="1">
    <location>
        <begin position="84"/>
        <end position="102"/>
    </location>
</feature>
<evidence type="ECO:0000313" key="2">
    <source>
        <dbReference type="EMBL" id="KAK2959911.1"/>
    </source>
</evidence>